<evidence type="ECO:0000313" key="8">
    <source>
        <dbReference type="Proteomes" id="UP001567538"/>
    </source>
</evidence>
<sequence length="234" mass="26384">MFPSNAAAAKRLGKRKVREVESFNPHFASTSAPIDRRRSQVNKILNNAAAAAPLSYMALLTASDDDDDYECSRDSMDQRDQINQIITFHNEKLRQSVLGMLEETTAKRLKAQAERNDELERLAALFKGEAERLLARVRYLEHAVMSLSEGLQEANAARLYAETVEEEGESSFEDPDRVGPVRLDCKVCERELANVMVWPCRHVCICRRCDATTKCCPVCRMVKTTSVEVCLPLD</sequence>
<dbReference type="InterPro" id="IPR011029">
    <property type="entry name" value="DEATH-like_dom_sf"/>
</dbReference>
<evidence type="ECO:0000256" key="5">
    <source>
        <dbReference type="SAM" id="Coils"/>
    </source>
</evidence>
<name>A0ABD1HS98_SALDI</name>
<dbReference type="SUPFAM" id="SSF57850">
    <property type="entry name" value="RING/U-box"/>
    <property type="match status" value="1"/>
</dbReference>
<dbReference type="PANTHER" id="PTHR42647:SF5">
    <property type="entry name" value="SBP (S-RIBONUCLEASE BINDING PROTEIN) FAMILY PROTEIN"/>
    <property type="match status" value="1"/>
</dbReference>
<protein>
    <submittedName>
        <fullName evidence="7">RING-type E3 ubiquitin transferase</fullName>
        <ecNumber evidence="7">2.3.2.27</ecNumber>
    </submittedName>
</protein>
<evidence type="ECO:0000256" key="3">
    <source>
        <dbReference type="ARBA" id="ARBA00022833"/>
    </source>
</evidence>
<dbReference type="Gene3D" id="1.10.533.10">
    <property type="entry name" value="Death Domain, Fas"/>
    <property type="match status" value="1"/>
</dbReference>
<keyword evidence="2 4" id="KW-0863">Zinc-finger</keyword>
<gene>
    <name evidence="7" type="ORF">AAHA92_09694</name>
</gene>
<dbReference type="PROSITE" id="PS50089">
    <property type="entry name" value="ZF_RING_2"/>
    <property type="match status" value="1"/>
</dbReference>
<evidence type="ECO:0000256" key="2">
    <source>
        <dbReference type="ARBA" id="ARBA00022771"/>
    </source>
</evidence>
<keyword evidence="8" id="KW-1185">Reference proteome</keyword>
<feature type="coiled-coil region" evidence="5">
    <location>
        <begin position="101"/>
        <end position="136"/>
    </location>
</feature>
<keyword evidence="1" id="KW-0479">Metal-binding</keyword>
<dbReference type="Pfam" id="PF13920">
    <property type="entry name" value="zf-C3HC4_3"/>
    <property type="match status" value="1"/>
</dbReference>
<evidence type="ECO:0000259" key="6">
    <source>
        <dbReference type="PROSITE" id="PS50089"/>
    </source>
</evidence>
<keyword evidence="3" id="KW-0862">Zinc</keyword>
<dbReference type="EC" id="2.3.2.27" evidence="7"/>
<dbReference type="GO" id="GO:0061630">
    <property type="term" value="F:ubiquitin protein ligase activity"/>
    <property type="evidence" value="ECO:0007669"/>
    <property type="project" value="UniProtKB-EC"/>
</dbReference>
<dbReference type="AlphaFoldDB" id="A0ABD1HS98"/>
<dbReference type="GO" id="GO:0008270">
    <property type="term" value="F:zinc ion binding"/>
    <property type="evidence" value="ECO:0007669"/>
    <property type="project" value="UniProtKB-KW"/>
</dbReference>
<evidence type="ECO:0000256" key="1">
    <source>
        <dbReference type="ARBA" id="ARBA00022723"/>
    </source>
</evidence>
<dbReference type="EMBL" id="JBEAFC010000004">
    <property type="protein sequence ID" value="KAL1559342.1"/>
    <property type="molecule type" value="Genomic_DNA"/>
</dbReference>
<keyword evidence="7" id="KW-0012">Acyltransferase</keyword>
<feature type="domain" description="RING-type" evidence="6">
    <location>
        <begin position="185"/>
        <end position="220"/>
    </location>
</feature>
<reference evidence="7 8" key="1">
    <citation type="submission" date="2024-06" db="EMBL/GenBank/DDBJ databases">
        <title>A chromosome level genome sequence of Diviner's sage (Salvia divinorum).</title>
        <authorList>
            <person name="Ford S.A."/>
            <person name="Ro D.-K."/>
            <person name="Ness R.W."/>
            <person name="Phillips M.A."/>
        </authorList>
    </citation>
    <scope>NUCLEOTIDE SEQUENCE [LARGE SCALE GENOMIC DNA]</scope>
    <source>
        <strain evidence="7">SAF-2024a</strain>
        <tissue evidence="7">Leaf</tissue>
    </source>
</reference>
<accession>A0ABD1HS98</accession>
<evidence type="ECO:0000256" key="4">
    <source>
        <dbReference type="PROSITE-ProRule" id="PRU00175"/>
    </source>
</evidence>
<keyword evidence="5" id="KW-0175">Coiled coil</keyword>
<dbReference type="Proteomes" id="UP001567538">
    <property type="component" value="Unassembled WGS sequence"/>
</dbReference>
<comment type="caution">
    <text evidence="7">The sequence shown here is derived from an EMBL/GenBank/DDBJ whole genome shotgun (WGS) entry which is preliminary data.</text>
</comment>
<dbReference type="PANTHER" id="PTHR42647">
    <property type="entry name" value="SBP (S-RIBONUCLEASE BINDING PROTEIN) FAMILY PROTEIN"/>
    <property type="match status" value="1"/>
</dbReference>
<keyword evidence="7" id="KW-0808">Transferase</keyword>
<dbReference type="Gene3D" id="1.10.1170.10">
    <property type="entry name" value="Inhibitor Of Apoptosis Protein (2mihbC-IAP-1), Chain A"/>
    <property type="match status" value="1"/>
</dbReference>
<dbReference type="InterPro" id="IPR001841">
    <property type="entry name" value="Znf_RING"/>
</dbReference>
<evidence type="ECO:0000313" key="7">
    <source>
        <dbReference type="EMBL" id="KAL1559342.1"/>
    </source>
</evidence>
<proteinExistence type="predicted"/>
<organism evidence="7 8">
    <name type="scientific">Salvia divinorum</name>
    <name type="common">Maria pastora</name>
    <name type="synonym">Diviner's sage</name>
    <dbReference type="NCBI Taxonomy" id="28513"/>
    <lineage>
        <taxon>Eukaryota</taxon>
        <taxon>Viridiplantae</taxon>
        <taxon>Streptophyta</taxon>
        <taxon>Embryophyta</taxon>
        <taxon>Tracheophyta</taxon>
        <taxon>Spermatophyta</taxon>
        <taxon>Magnoliopsida</taxon>
        <taxon>eudicotyledons</taxon>
        <taxon>Gunneridae</taxon>
        <taxon>Pentapetalae</taxon>
        <taxon>asterids</taxon>
        <taxon>lamiids</taxon>
        <taxon>Lamiales</taxon>
        <taxon>Lamiaceae</taxon>
        <taxon>Nepetoideae</taxon>
        <taxon>Mentheae</taxon>
        <taxon>Salviinae</taxon>
        <taxon>Salvia</taxon>
        <taxon>Salvia subgen. Calosphace</taxon>
    </lineage>
</organism>